<comment type="caution">
    <text evidence="2">The sequence shown here is derived from an EMBL/GenBank/DDBJ whole genome shotgun (WGS) entry which is preliminary data.</text>
</comment>
<dbReference type="AlphaFoldDB" id="A0ABD2QG32"/>
<protein>
    <submittedName>
        <fullName evidence="2">Uncharacterized protein</fullName>
    </submittedName>
</protein>
<sequence>MTRLSLLIALILVTLVGIIYANENNEFPTQKDLELLKNEMKRSPFDHKIFGGNRRWRKRSPQHPLHFMLPMNIDALDFDE</sequence>
<evidence type="ECO:0000313" key="2">
    <source>
        <dbReference type="EMBL" id="KAL3318469.1"/>
    </source>
</evidence>
<dbReference type="Proteomes" id="UP001626550">
    <property type="component" value="Unassembled WGS sequence"/>
</dbReference>
<evidence type="ECO:0000313" key="3">
    <source>
        <dbReference type="Proteomes" id="UP001626550"/>
    </source>
</evidence>
<dbReference type="EMBL" id="JBJKFK010000240">
    <property type="protein sequence ID" value="KAL3318469.1"/>
    <property type="molecule type" value="Genomic_DNA"/>
</dbReference>
<organism evidence="2 3">
    <name type="scientific">Cichlidogyrus casuarinus</name>
    <dbReference type="NCBI Taxonomy" id="1844966"/>
    <lineage>
        <taxon>Eukaryota</taxon>
        <taxon>Metazoa</taxon>
        <taxon>Spiralia</taxon>
        <taxon>Lophotrochozoa</taxon>
        <taxon>Platyhelminthes</taxon>
        <taxon>Monogenea</taxon>
        <taxon>Monopisthocotylea</taxon>
        <taxon>Dactylogyridea</taxon>
        <taxon>Ancyrocephalidae</taxon>
        <taxon>Cichlidogyrus</taxon>
    </lineage>
</organism>
<gene>
    <name evidence="2" type="ORF">Ciccas_002864</name>
</gene>
<reference evidence="2 3" key="1">
    <citation type="submission" date="2024-11" db="EMBL/GenBank/DDBJ databases">
        <title>Adaptive evolution of stress response genes in parasites aligns with host niche diversity.</title>
        <authorList>
            <person name="Hahn C."/>
            <person name="Resl P."/>
        </authorList>
    </citation>
    <scope>NUCLEOTIDE SEQUENCE [LARGE SCALE GENOMIC DNA]</scope>
    <source>
        <strain evidence="2">EGGRZ-B1_66</strain>
        <tissue evidence="2">Body</tissue>
    </source>
</reference>
<accession>A0ABD2QG32</accession>
<feature type="signal peptide" evidence="1">
    <location>
        <begin position="1"/>
        <end position="21"/>
    </location>
</feature>
<name>A0ABD2QG32_9PLAT</name>
<feature type="chain" id="PRO_5044885218" evidence="1">
    <location>
        <begin position="22"/>
        <end position="80"/>
    </location>
</feature>
<keyword evidence="1" id="KW-0732">Signal</keyword>
<evidence type="ECO:0000256" key="1">
    <source>
        <dbReference type="SAM" id="SignalP"/>
    </source>
</evidence>
<keyword evidence="3" id="KW-1185">Reference proteome</keyword>
<proteinExistence type="predicted"/>